<name>A0AAQ3NZV0_VIGMU</name>
<keyword evidence="3" id="KW-1185">Reference proteome</keyword>
<evidence type="ECO:0000256" key="1">
    <source>
        <dbReference type="SAM" id="MobiDB-lite"/>
    </source>
</evidence>
<organism evidence="2 3">
    <name type="scientific">Vigna mungo</name>
    <name type="common">Black gram</name>
    <name type="synonym">Phaseolus mungo</name>
    <dbReference type="NCBI Taxonomy" id="3915"/>
    <lineage>
        <taxon>Eukaryota</taxon>
        <taxon>Viridiplantae</taxon>
        <taxon>Streptophyta</taxon>
        <taxon>Embryophyta</taxon>
        <taxon>Tracheophyta</taxon>
        <taxon>Spermatophyta</taxon>
        <taxon>Magnoliopsida</taxon>
        <taxon>eudicotyledons</taxon>
        <taxon>Gunneridae</taxon>
        <taxon>Pentapetalae</taxon>
        <taxon>rosids</taxon>
        <taxon>fabids</taxon>
        <taxon>Fabales</taxon>
        <taxon>Fabaceae</taxon>
        <taxon>Papilionoideae</taxon>
        <taxon>50 kb inversion clade</taxon>
        <taxon>NPAAA clade</taxon>
        <taxon>indigoferoid/millettioid clade</taxon>
        <taxon>Phaseoleae</taxon>
        <taxon>Vigna</taxon>
    </lineage>
</organism>
<dbReference type="AlphaFoldDB" id="A0AAQ3NZV0"/>
<dbReference type="EMBL" id="CP144699">
    <property type="protein sequence ID" value="WVZ18763.1"/>
    <property type="molecule type" value="Genomic_DNA"/>
</dbReference>
<feature type="region of interest" description="Disordered" evidence="1">
    <location>
        <begin position="27"/>
        <end position="61"/>
    </location>
</feature>
<accession>A0AAQ3NZV0</accession>
<gene>
    <name evidence="2" type="ORF">V8G54_006085</name>
</gene>
<evidence type="ECO:0000313" key="3">
    <source>
        <dbReference type="Proteomes" id="UP001374535"/>
    </source>
</evidence>
<evidence type="ECO:0000313" key="2">
    <source>
        <dbReference type="EMBL" id="WVZ18763.1"/>
    </source>
</evidence>
<proteinExistence type="predicted"/>
<sequence>MSWYILSTHSFSPRLIAGFAMRASRAKSAEPETMGMSSPGNSYEERSSRTSSSTNWRSSSSSTWSCLFRNTTMLGTPTCFANKMCSFVWGMGPSAPETTRMAPSIWAAPVIMFLT</sequence>
<dbReference type="Proteomes" id="UP001374535">
    <property type="component" value="Chromosome 2"/>
</dbReference>
<feature type="compositionally biased region" description="Low complexity" evidence="1">
    <location>
        <begin position="49"/>
        <end position="61"/>
    </location>
</feature>
<protein>
    <submittedName>
        <fullName evidence="2">Uncharacterized protein</fullName>
    </submittedName>
</protein>
<reference evidence="2 3" key="1">
    <citation type="journal article" date="2023" name="Life. Sci Alliance">
        <title>Evolutionary insights into 3D genome organization and epigenetic landscape of Vigna mungo.</title>
        <authorList>
            <person name="Junaid A."/>
            <person name="Singh B."/>
            <person name="Bhatia S."/>
        </authorList>
    </citation>
    <scope>NUCLEOTIDE SEQUENCE [LARGE SCALE GENOMIC DNA]</scope>
    <source>
        <strain evidence="2">Urdbean</strain>
    </source>
</reference>